<dbReference type="STRING" id="655355.SAMN05216283_108153"/>
<dbReference type="GO" id="GO:0006689">
    <property type="term" value="P:ganglioside catabolic process"/>
    <property type="evidence" value="ECO:0007669"/>
    <property type="project" value="TreeGrafter"/>
</dbReference>
<evidence type="ECO:0000256" key="2">
    <source>
        <dbReference type="ARBA" id="ARBA00009348"/>
    </source>
</evidence>
<gene>
    <name evidence="6" type="ORF">SAMN05216283_108153</name>
</gene>
<keyword evidence="4" id="KW-0732">Signal</keyword>
<dbReference type="GO" id="GO:0004308">
    <property type="term" value="F:exo-alpha-sialidase activity"/>
    <property type="evidence" value="ECO:0007669"/>
    <property type="project" value="UniProtKB-EC"/>
</dbReference>
<keyword evidence="7" id="KW-1185">Reference proteome</keyword>
<dbReference type="InterPro" id="IPR011040">
    <property type="entry name" value="Sialidase"/>
</dbReference>
<dbReference type="Gene3D" id="2.120.10.10">
    <property type="match status" value="1"/>
</dbReference>
<comment type="similarity">
    <text evidence="2">Belongs to the glycosyl hydrolase 33 family.</text>
</comment>
<comment type="catalytic activity">
    <reaction evidence="1">
        <text>Hydrolysis of alpha-(2-&gt;3)-, alpha-(2-&gt;6)-, alpha-(2-&gt;8)- glycosidic linkages of terminal sialic acid residues in oligosaccharides, glycoproteins, glycolipids, colominic acid and synthetic substrates.</text>
        <dbReference type="EC" id="3.2.1.18"/>
    </reaction>
</comment>
<dbReference type="Pfam" id="PF13088">
    <property type="entry name" value="BNR_2"/>
    <property type="match status" value="1"/>
</dbReference>
<proteinExistence type="inferred from homology"/>
<dbReference type="GO" id="GO:0016020">
    <property type="term" value="C:membrane"/>
    <property type="evidence" value="ECO:0007669"/>
    <property type="project" value="TreeGrafter"/>
</dbReference>
<evidence type="ECO:0000256" key="1">
    <source>
        <dbReference type="ARBA" id="ARBA00000427"/>
    </source>
</evidence>
<feature type="domain" description="Sialidase" evidence="5">
    <location>
        <begin position="57"/>
        <end position="356"/>
    </location>
</feature>
<evidence type="ECO:0000313" key="6">
    <source>
        <dbReference type="EMBL" id="SFF52764.1"/>
    </source>
</evidence>
<dbReference type="EC" id="3.2.1.18" evidence="3"/>
<dbReference type="CDD" id="cd15482">
    <property type="entry name" value="Sialidase_non-viral"/>
    <property type="match status" value="1"/>
</dbReference>
<dbReference type="EMBL" id="FONW01000008">
    <property type="protein sequence ID" value="SFF52764.1"/>
    <property type="molecule type" value="Genomic_DNA"/>
</dbReference>
<dbReference type="GO" id="GO:0005737">
    <property type="term" value="C:cytoplasm"/>
    <property type="evidence" value="ECO:0007669"/>
    <property type="project" value="TreeGrafter"/>
</dbReference>
<dbReference type="Proteomes" id="UP000198964">
    <property type="component" value="Unassembled WGS sequence"/>
</dbReference>
<evidence type="ECO:0000256" key="4">
    <source>
        <dbReference type="SAM" id="SignalP"/>
    </source>
</evidence>
<dbReference type="PANTHER" id="PTHR10628">
    <property type="entry name" value="SIALIDASE"/>
    <property type="match status" value="1"/>
</dbReference>
<dbReference type="RefSeq" id="WP_093920661.1">
    <property type="nucleotide sequence ID" value="NZ_FONW01000008.1"/>
</dbReference>
<feature type="chain" id="PRO_5011538073" description="exo-alpha-sialidase" evidence="4">
    <location>
        <begin position="19"/>
        <end position="392"/>
    </location>
</feature>
<reference evidence="6 7" key="1">
    <citation type="submission" date="2016-10" db="EMBL/GenBank/DDBJ databases">
        <authorList>
            <person name="de Groot N.N."/>
        </authorList>
    </citation>
    <scope>NUCLEOTIDE SEQUENCE [LARGE SCALE GENOMIC DNA]</scope>
    <source>
        <strain evidence="6 7">CGMCC 1.9156</strain>
    </source>
</reference>
<dbReference type="InterPro" id="IPR026856">
    <property type="entry name" value="Sialidase_fam"/>
</dbReference>
<evidence type="ECO:0000313" key="7">
    <source>
        <dbReference type="Proteomes" id="UP000198964"/>
    </source>
</evidence>
<dbReference type="PANTHER" id="PTHR10628:SF30">
    <property type="entry name" value="EXO-ALPHA-SIALIDASE"/>
    <property type="match status" value="1"/>
</dbReference>
<evidence type="ECO:0000259" key="5">
    <source>
        <dbReference type="Pfam" id="PF13088"/>
    </source>
</evidence>
<organism evidence="6 7">
    <name type="scientific">Sunxiuqinia elliptica</name>
    <dbReference type="NCBI Taxonomy" id="655355"/>
    <lineage>
        <taxon>Bacteria</taxon>
        <taxon>Pseudomonadati</taxon>
        <taxon>Bacteroidota</taxon>
        <taxon>Bacteroidia</taxon>
        <taxon>Marinilabiliales</taxon>
        <taxon>Prolixibacteraceae</taxon>
        <taxon>Sunxiuqinia</taxon>
    </lineage>
</organism>
<evidence type="ECO:0000256" key="3">
    <source>
        <dbReference type="ARBA" id="ARBA00012733"/>
    </source>
</evidence>
<dbReference type="InterPro" id="IPR036278">
    <property type="entry name" value="Sialidase_sf"/>
</dbReference>
<protein>
    <recommendedName>
        <fullName evidence="3">exo-alpha-sialidase</fullName>
        <ecNumber evidence="3">3.2.1.18</ecNumber>
    </recommendedName>
</protein>
<feature type="signal peptide" evidence="4">
    <location>
        <begin position="1"/>
        <end position="18"/>
    </location>
</feature>
<accession>A0A1I2JDX9</accession>
<dbReference type="GO" id="GO:0009313">
    <property type="term" value="P:oligosaccharide catabolic process"/>
    <property type="evidence" value="ECO:0007669"/>
    <property type="project" value="TreeGrafter"/>
</dbReference>
<name>A0A1I2JDX9_9BACT</name>
<dbReference type="SUPFAM" id="SSF50939">
    <property type="entry name" value="Sialidases"/>
    <property type="match status" value="1"/>
</dbReference>
<dbReference type="AlphaFoldDB" id="A0A1I2JDX9"/>
<sequence>MKILNLILLFGCFTLLYASCQTPKTSDKPIVQVLWSQADSSHNNYRIPSLLVTPQHTLLAFAEGREGGDSGDIDILLRRSTDQGRSWEEQIVVWDDGPNTCGNPCPVVDQTSGRIYLFMTWNLGSDSEDAIIRKQSQQTRIPYLCYSDDDGQTWSEPISLKTTCKDPDWGWYATGPGVGIQLQAAAYKNRLVIPCNNSYTVEQDAEAVKGTFGYGAHVLLSDDGGASWRMSELIHPKVNESQVVELIDGTLMMNMRSYHGKSCRAVSYSHDGGESWSAPELAPHLVESVCQASTIRLSNHAGRPLLFANPAVPQGRTHMSIQCSFDEAKSWSNSKLIYAGPSAYSSLAELPNGQIGLFFEAGQDHPYEKMVFVSFNPNELIQPGTLLSKQLP</sequence>